<dbReference type="Proteomes" id="UP000789920">
    <property type="component" value="Unassembled WGS sequence"/>
</dbReference>
<sequence>MLGRMNIWGCPINQMNDNRQQGSLAPMQSNHPLEEPILGDNLDSPIEQTHTNPSWDQLLRHITTLIARQQRT</sequence>
<evidence type="ECO:0000313" key="1">
    <source>
        <dbReference type="EMBL" id="CAG8526781.1"/>
    </source>
</evidence>
<evidence type="ECO:0000313" key="2">
    <source>
        <dbReference type="Proteomes" id="UP000789920"/>
    </source>
</evidence>
<accession>A0ACA9LEV9</accession>
<organism evidence="1 2">
    <name type="scientific">Racocetra persica</name>
    <dbReference type="NCBI Taxonomy" id="160502"/>
    <lineage>
        <taxon>Eukaryota</taxon>
        <taxon>Fungi</taxon>
        <taxon>Fungi incertae sedis</taxon>
        <taxon>Mucoromycota</taxon>
        <taxon>Glomeromycotina</taxon>
        <taxon>Glomeromycetes</taxon>
        <taxon>Diversisporales</taxon>
        <taxon>Gigasporaceae</taxon>
        <taxon>Racocetra</taxon>
    </lineage>
</organism>
<keyword evidence="2" id="KW-1185">Reference proteome</keyword>
<name>A0ACA9LEV9_9GLOM</name>
<comment type="caution">
    <text evidence="1">The sequence shown here is derived from an EMBL/GenBank/DDBJ whole genome shotgun (WGS) entry which is preliminary data.</text>
</comment>
<protein>
    <submittedName>
        <fullName evidence="1">5709_t:CDS:1</fullName>
    </submittedName>
</protein>
<gene>
    <name evidence="1" type="ORF">RPERSI_LOCUS2955</name>
</gene>
<dbReference type="EMBL" id="CAJVQC010003425">
    <property type="protein sequence ID" value="CAG8526781.1"/>
    <property type="molecule type" value="Genomic_DNA"/>
</dbReference>
<reference evidence="1" key="1">
    <citation type="submission" date="2021-06" db="EMBL/GenBank/DDBJ databases">
        <authorList>
            <person name="Kallberg Y."/>
            <person name="Tangrot J."/>
            <person name="Rosling A."/>
        </authorList>
    </citation>
    <scope>NUCLEOTIDE SEQUENCE</scope>
    <source>
        <strain evidence="1">MA461A</strain>
    </source>
</reference>
<proteinExistence type="predicted"/>